<name>A0A061SHA3_9CHLO</name>
<organism evidence="1">
    <name type="scientific">Tetraselmis sp. GSL018</name>
    <dbReference type="NCBI Taxonomy" id="582737"/>
    <lineage>
        <taxon>Eukaryota</taxon>
        <taxon>Viridiplantae</taxon>
        <taxon>Chlorophyta</taxon>
        <taxon>core chlorophytes</taxon>
        <taxon>Chlorodendrophyceae</taxon>
        <taxon>Chlorodendrales</taxon>
        <taxon>Chlorodendraceae</taxon>
        <taxon>Tetraselmis</taxon>
    </lineage>
</organism>
<proteinExistence type="predicted"/>
<feature type="non-terminal residue" evidence="1">
    <location>
        <position position="1"/>
    </location>
</feature>
<dbReference type="EMBL" id="GBEZ01002618">
    <property type="protein sequence ID" value="JAC82454.1"/>
    <property type="molecule type" value="Transcribed_RNA"/>
</dbReference>
<accession>A0A061SHA3</accession>
<sequence>GFYGSAATLNCCIVFRGRIRNVIHGSHVRPSMRCVAATSGHLN</sequence>
<evidence type="ECO:0000313" key="1">
    <source>
        <dbReference type="EMBL" id="JAC82454.1"/>
    </source>
</evidence>
<gene>
    <name evidence="1" type="ORF">TSPGSL018_5693</name>
</gene>
<dbReference type="AlphaFoldDB" id="A0A061SHA3"/>
<reference evidence="1" key="1">
    <citation type="submission" date="2014-05" db="EMBL/GenBank/DDBJ databases">
        <title>The transcriptome of the halophilic microalga Tetraselmis sp. GSL018 isolated from the Great Salt Lake, Utah.</title>
        <authorList>
            <person name="Jinkerson R.E."/>
            <person name="D'Adamo S."/>
            <person name="Posewitz M.C."/>
        </authorList>
    </citation>
    <scope>NUCLEOTIDE SEQUENCE</scope>
    <source>
        <strain evidence="1">GSL018</strain>
    </source>
</reference>
<protein>
    <submittedName>
        <fullName evidence="1">Uncharacterized protein</fullName>
    </submittedName>
</protein>